<dbReference type="EMBL" id="GBRH01223937">
    <property type="protein sequence ID" value="JAD73958.1"/>
    <property type="molecule type" value="Transcribed_RNA"/>
</dbReference>
<sequence>MGCAVGNATRGVAALHLLELISVNNKINTKIN</sequence>
<accession>A0A0A9CHM0</accession>
<protein>
    <submittedName>
        <fullName evidence="1">Uncharacterized protein</fullName>
    </submittedName>
</protein>
<reference evidence="1" key="2">
    <citation type="journal article" date="2015" name="Data Brief">
        <title>Shoot transcriptome of the giant reed, Arundo donax.</title>
        <authorList>
            <person name="Barrero R.A."/>
            <person name="Guerrero F.D."/>
            <person name="Moolhuijzen P."/>
            <person name="Goolsby J.A."/>
            <person name="Tidwell J."/>
            <person name="Bellgard S.E."/>
            <person name="Bellgard M.I."/>
        </authorList>
    </citation>
    <scope>NUCLEOTIDE SEQUENCE</scope>
    <source>
        <tissue evidence="1">Shoot tissue taken approximately 20 cm above the soil surface</tissue>
    </source>
</reference>
<name>A0A0A9CHM0_ARUDO</name>
<proteinExistence type="predicted"/>
<reference evidence="1" key="1">
    <citation type="submission" date="2014-09" db="EMBL/GenBank/DDBJ databases">
        <authorList>
            <person name="Magalhaes I.L.F."/>
            <person name="Oliveira U."/>
            <person name="Santos F.R."/>
            <person name="Vidigal T.H.D.A."/>
            <person name="Brescovit A.D."/>
            <person name="Santos A.J."/>
        </authorList>
    </citation>
    <scope>NUCLEOTIDE SEQUENCE</scope>
    <source>
        <tissue evidence="1">Shoot tissue taken approximately 20 cm above the soil surface</tissue>
    </source>
</reference>
<evidence type="ECO:0000313" key="1">
    <source>
        <dbReference type="EMBL" id="JAD73958.1"/>
    </source>
</evidence>
<organism evidence="1">
    <name type="scientific">Arundo donax</name>
    <name type="common">Giant reed</name>
    <name type="synonym">Donax arundinaceus</name>
    <dbReference type="NCBI Taxonomy" id="35708"/>
    <lineage>
        <taxon>Eukaryota</taxon>
        <taxon>Viridiplantae</taxon>
        <taxon>Streptophyta</taxon>
        <taxon>Embryophyta</taxon>
        <taxon>Tracheophyta</taxon>
        <taxon>Spermatophyta</taxon>
        <taxon>Magnoliopsida</taxon>
        <taxon>Liliopsida</taxon>
        <taxon>Poales</taxon>
        <taxon>Poaceae</taxon>
        <taxon>PACMAD clade</taxon>
        <taxon>Arundinoideae</taxon>
        <taxon>Arundineae</taxon>
        <taxon>Arundo</taxon>
    </lineage>
</organism>
<dbReference type="AlphaFoldDB" id="A0A0A9CHM0"/>